<dbReference type="RefSeq" id="WP_114769791.1">
    <property type="nucleotide sequence ID" value="NZ_QQBB01000003.1"/>
</dbReference>
<sequence length="75" mass="8210">MTRMAILTAVLALAAASLAQAREPQKPRPELTCSANDTPEQEAEKEIRYVVDGKEHIEYCVMGKKHVIIDSGDNG</sequence>
<feature type="signal peptide" evidence="2">
    <location>
        <begin position="1"/>
        <end position="21"/>
    </location>
</feature>
<proteinExistence type="predicted"/>
<dbReference type="Proteomes" id="UP000254925">
    <property type="component" value="Unassembled WGS sequence"/>
</dbReference>
<protein>
    <recommendedName>
        <fullName evidence="5">YpeB-like protein with protease inhibitory function</fullName>
    </recommendedName>
</protein>
<reference evidence="3 4" key="1">
    <citation type="submission" date="2018-07" db="EMBL/GenBank/DDBJ databases">
        <title>Genomic Encyclopedia of Type Strains, Phase IV (KMG-IV): sequencing the most valuable type-strain genomes for metagenomic binning, comparative biology and taxonomic classification.</title>
        <authorList>
            <person name="Goeker M."/>
        </authorList>
    </citation>
    <scope>NUCLEOTIDE SEQUENCE [LARGE SCALE GENOMIC DNA]</scope>
    <source>
        <strain evidence="3 4">DSM 14364</strain>
    </source>
</reference>
<evidence type="ECO:0008006" key="5">
    <source>
        <dbReference type="Google" id="ProtNLM"/>
    </source>
</evidence>
<dbReference type="EMBL" id="QQBB01000003">
    <property type="protein sequence ID" value="RDI60088.1"/>
    <property type="molecule type" value="Genomic_DNA"/>
</dbReference>
<gene>
    <name evidence="3" type="ORF">DES45_103349</name>
</gene>
<comment type="caution">
    <text evidence="3">The sequence shown here is derived from an EMBL/GenBank/DDBJ whole genome shotgun (WGS) entry which is preliminary data.</text>
</comment>
<dbReference type="AlphaFoldDB" id="A0A370HNH5"/>
<keyword evidence="4" id="KW-1185">Reference proteome</keyword>
<organism evidence="3 4">
    <name type="scientific">Microvirga subterranea</name>
    <dbReference type="NCBI Taxonomy" id="186651"/>
    <lineage>
        <taxon>Bacteria</taxon>
        <taxon>Pseudomonadati</taxon>
        <taxon>Pseudomonadota</taxon>
        <taxon>Alphaproteobacteria</taxon>
        <taxon>Hyphomicrobiales</taxon>
        <taxon>Methylobacteriaceae</taxon>
        <taxon>Microvirga</taxon>
    </lineage>
</organism>
<accession>A0A370HNH5</accession>
<dbReference type="OrthoDB" id="9873555at2"/>
<feature type="chain" id="PRO_5016943347" description="YpeB-like protein with protease inhibitory function" evidence="2">
    <location>
        <begin position="22"/>
        <end position="75"/>
    </location>
</feature>
<keyword evidence="2" id="KW-0732">Signal</keyword>
<evidence type="ECO:0000256" key="1">
    <source>
        <dbReference type="SAM" id="MobiDB-lite"/>
    </source>
</evidence>
<name>A0A370HNH5_9HYPH</name>
<evidence type="ECO:0000313" key="3">
    <source>
        <dbReference type="EMBL" id="RDI60088.1"/>
    </source>
</evidence>
<feature type="region of interest" description="Disordered" evidence="1">
    <location>
        <begin position="19"/>
        <end position="44"/>
    </location>
</feature>
<evidence type="ECO:0000313" key="4">
    <source>
        <dbReference type="Proteomes" id="UP000254925"/>
    </source>
</evidence>
<evidence type="ECO:0000256" key="2">
    <source>
        <dbReference type="SAM" id="SignalP"/>
    </source>
</evidence>